<evidence type="ECO:0000313" key="2">
    <source>
        <dbReference type="EMBL" id="CAH3175234.1"/>
    </source>
</evidence>
<dbReference type="Proteomes" id="UP001159405">
    <property type="component" value="Unassembled WGS sequence"/>
</dbReference>
<comment type="caution">
    <text evidence="2">The sequence shown here is derived from an EMBL/GenBank/DDBJ whole genome shotgun (WGS) entry which is preliminary data.</text>
</comment>
<gene>
    <name evidence="2" type="ORF">PLOB_00015834</name>
</gene>
<organism evidence="2 3">
    <name type="scientific">Porites lobata</name>
    <dbReference type="NCBI Taxonomy" id="104759"/>
    <lineage>
        <taxon>Eukaryota</taxon>
        <taxon>Metazoa</taxon>
        <taxon>Cnidaria</taxon>
        <taxon>Anthozoa</taxon>
        <taxon>Hexacorallia</taxon>
        <taxon>Scleractinia</taxon>
        <taxon>Fungiina</taxon>
        <taxon>Poritidae</taxon>
        <taxon>Porites</taxon>
    </lineage>
</organism>
<dbReference type="EMBL" id="CALNXK010000198">
    <property type="protein sequence ID" value="CAH3175234.1"/>
    <property type="molecule type" value="Genomic_DNA"/>
</dbReference>
<evidence type="ECO:0000256" key="1">
    <source>
        <dbReference type="SAM" id="MobiDB-lite"/>
    </source>
</evidence>
<evidence type="ECO:0000313" key="3">
    <source>
        <dbReference type="Proteomes" id="UP001159405"/>
    </source>
</evidence>
<proteinExistence type="predicted"/>
<protein>
    <submittedName>
        <fullName evidence="2">Uncharacterized protein</fullName>
    </submittedName>
</protein>
<accession>A0ABN8RCQ7</accession>
<feature type="region of interest" description="Disordered" evidence="1">
    <location>
        <begin position="89"/>
        <end position="111"/>
    </location>
</feature>
<keyword evidence="3" id="KW-1185">Reference proteome</keyword>
<name>A0ABN8RCQ7_9CNID</name>
<reference evidence="2 3" key="1">
    <citation type="submission" date="2022-05" db="EMBL/GenBank/DDBJ databases">
        <authorList>
            <consortium name="Genoscope - CEA"/>
            <person name="William W."/>
        </authorList>
    </citation>
    <scope>NUCLEOTIDE SEQUENCE [LARGE SCALE GENOMIC DNA]</scope>
</reference>
<sequence>MTLFSLLFAGAIVRYYKTKRNFYLQSLPENQQKTKQDNKVCSRRKGPDFNVNFKISFSFSVHELKWRSPRANKLMSRLQRRIYQSREEGVRPHVPRVEGPLSEGGRVGRRG</sequence>